<proteinExistence type="predicted"/>
<organism evidence="2">
    <name type="scientific">Mantoniella antarctica</name>
    <dbReference type="NCBI Taxonomy" id="81844"/>
    <lineage>
        <taxon>Eukaryota</taxon>
        <taxon>Viridiplantae</taxon>
        <taxon>Chlorophyta</taxon>
        <taxon>Mamiellophyceae</taxon>
        <taxon>Mamiellales</taxon>
        <taxon>Mamiellaceae</taxon>
        <taxon>Mantoniella</taxon>
    </lineage>
</organism>
<reference evidence="2" key="1">
    <citation type="submission" date="2021-01" db="EMBL/GenBank/DDBJ databases">
        <authorList>
            <person name="Corre E."/>
            <person name="Pelletier E."/>
            <person name="Niang G."/>
            <person name="Scheremetjew M."/>
            <person name="Finn R."/>
            <person name="Kale V."/>
            <person name="Holt S."/>
            <person name="Cochrane G."/>
            <person name="Meng A."/>
            <person name="Brown T."/>
            <person name="Cohen L."/>
        </authorList>
    </citation>
    <scope>NUCLEOTIDE SEQUENCE</scope>
    <source>
        <strain evidence="2">SL-175</strain>
    </source>
</reference>
<protein>
    <submittedName>
        <fullName evidence="2">Uncharacterized protein</fullName>
    </submittedName>
</protein>
<evidence type="ECO:0000313" key="2">
    <source>
        <dbReference type="EMBL" id="CAD8705255.1"/>
    </source>
</evidence>
<feature type="region of interest" description="Disordered" evidence="1">
    <location>
        <begin position="1"/>
        <end position="27"/>
    </location>
</feature>
<gene>
    <name evidence="2" type="ORF">MANT1106_LOCUS7938</name>
</gene>
<feature type="compositionally biased region" description="Polar residues" evidence="1">
    <location>
        <begin position="1"/>
        <end position="12"/>
    </location>
</feature>
<evidence type="ECO:0000256" key="1">
    <source>
        <dbReference type="SAM" id="MobiDB-lite"/>
    </source>
</evidence>
<sequence length="102" mass="11329">MVASNTSSSASGFQHKRGRFSSSASRPMWAREPLKCTCNGNEMWIICEGKSSQMTCEEKCKMSNRDNMSKQISLVTTRHMEQNIPGDAAITGFGDWSVGFRV</sequence>
<accession>A0A7S0SID0</accession>
<name>A0A7S0SID0_9CHLO</name>
<dbReference type="AlphaFoldDB" id="A0A7S0SID0"/>
<dbReference type="EMBL" id="HBFC01013630">
    <property type="protein sequence ID" value="CAD8705255.1"/>
    <property type="molecule type" value="Transcribed_RNA"/>
</dbReference>